<dbReference type="InterPro" id="IPR003439">
    <property type="entry name" value="ABC_transporter-like_ATP-bd"/>
</dbReference>
<dbReference type="InterPro" id="IPR027417">
    <property type="entry name" value="P-loop_NTPase"/>
</dbReference>
<dbReference type="SUPFAM" id="SSF52540">
    <property type="entry name" value="P-loop containing nucleoside triphosphate hydrolases"/>
    <property type="match status" value="1"/>
</dbReference>
<evidence type="ECO:0000256" key="1">
    <source>
        <dbReference type="ARBA" id="ARBA00022448"/>
    </source>
</evidence>
<keyword evidence="3 5" id="KW-0067">ATP-binding</keyword>
<evidence type="ECO:0000256" key="3">
    <source>
        <dbReference type="ARBA" id="ARBA00022840"/>
    </source>
</evidence>
<sequence>MILDIMDKCGADRKLYNHYANYLSGGQRQRIAIARSLILKPKFVVCDKIVLALDVSNQN</sequence>
<dbReference type="InterPro" id="IPR050319">
    <property type="entry name" value="ABC_transp_ATP-bind"/>
</dbReference>
<keyword evidence="1" id="KW-0813">Transport</keyword>
<dbReference type="GO" id="GO:0016887">
    <property type="term" value="F:ATP hydrolysis activity"/>
    <property type="evidence" value="ECO:0007669"/>
    <property type="project" value="InterPro"/>
</dbReference>
<organism evidence="5 6">
    <name type="scientific">Candidatus Phytoplasma pruni</name>
    <dbReference type="NCBI Taxonomy" id="479893"/>
    <lineage>
        <taxon>Bacteria</taxon>
        <taxon>Bacillati</taxon>
        <taxon>Mycoplasmatota</taxon>
        <taxon>Mollicutes</taxon>
        <taxon>Acholeplasmatales</taxon>
        <taxon>Acholeplasmataceae</taxon>
        <taxon>Candidatus Phytoplasma</taxon>
        <taxon>16SrIII (X-disease group)</taxon>
    </lineage>
</organism>
<dbReference type="RefSeq" id="WP_017191714.1">
    <property type="nucleotide sequence ID" value="NZ_LHCF01000012.1"/>
</dbReference>
<protein>
    <submittedName>
        <fullName evidence="5">Oligopeptide transport ATP-binding protein oppF</fullName>
    </submittedName>
</protein>
<accession>A0A0M1MZN5</accession>
<dbReference type="STRING" id="479893.CPX_001675"/>
<evidence type="ECO:0000313" key="5">
    <source>
        <dbReference type="EMBL" id="KOR75352.1"/>
    </source>
</evidence>
<comment type="caution">
    <text evidence="5">The sequence shown here is derived from an EMBL/GenBank/DDBJ whole genome shotgun (WGS) entry which is preliminary data.</text>
</comment>
<proteinExistence type="predicted"/>
<dbReference type="PANTHER" id="PTHR43776">
    <property type="entry name" value="TRANSPORT ATP-BINDING PROTEIN"/>
    <property type="match status" value="1"/>
</dbReference>
<dbReference type="EMBL" id="LHCF01000012">
    <property type="protein sequence ID" value="KOR75352.1"/>
    <property type="molecule type" value="Genomic_DNA"/>
</dbReference>
<name>A0A0M1MZN5_9MOLU</name>
<evidence type="ECO:0000313" key="6">
    <source>
        <dbReference type="Proteomes" id="UP000037386"/>
    </source>
</evidence>
<dbReference type="GO" id="GO:0005524">
    <property type="term" value="F:ATP binding"/>
    <property type="evidence" value="ECO:0007669"/>
    <property type="project" value="UniProtKB-KW"/>
</dbReference>
<dbReference type="Pfam" id="PF00005">
    <property type="entry name" value="ABC_tran"/>
    <property type="match status" value="1"/>
</dbReference>
<feature type="domain" description="ABC transporter" evidence="4">
    <location>
        <begin position="11"/>
        <end position="47"/>
    </location>
</feature>
<reference evidence="6" key="1">
    <citation type="submission" date="2015-05" db="EMBL/GenBank/DDBJ databases">
        <title>Draft genome sequence of 'Candidatus Phytoplasma Pruni' strain CX, a plant pathogenic bacterium.</title>
        <authorList>
            <person name="Lee I.-M."/>
            <person name="Bottner-Parker K.D."/>
            <person name="Shao J."/>
            <person name="Gundersen-Rindal D.E."/>
            <person name="Zhao Y."/>
            <person name="Davis R.E."/>
        </authorList>
    </citation>
    <scope>NUCLEOTIDE SEQUENCE [LARGE SCALE GENOMIC DNA]</scope>
    <source>
        <strain evidence="6">CX</strain>
    </source>
</reference>
<dbReference type="Proteomes" id="UP000037386">
    <property type="component" value="Unassembled WGS sequence"/>
</dbReference>
<dbReference type="Gene3D" id="3.40.50.300">
    <property type="entry name" value="P-loop containing nucleotide triphosphate hydrolases"/>
    <property type="match status" value="1"/>
</dbReference>
<gene>
    <name evidence="5" type="primary">oppF</name>
    <name evidence="5" type="ORF">CPX_001675</name>
</gene>
<evidence type="ECO:0000259" key="4">
    <source>
        <dbReference type="Pfam" id="PF00005"/>
    </source>
</evidence>
<dbReference type="PATRIC" id="fig|479893.3.peg.482"/>
<keyword evidence="2" id="KW-0547">Nucleotide-binding</keyword>
<dbReference type="AlphaFoldDB" id="A0A0M1MZN5"/>
<evidence type="ECO:0000256" key="2">
    <source>
        <dbReference type="ARBA" id="ARBA00022741"/>
    </source>
</evidence>